<dbReference type="SUPFAM" id="SSF53850">
    <property type="entry name" value="Periplasmic binding protein-like II"/>
    <property type="match status" value="1"/>
</dbReference>
<dbReference type="AlphaFoldDB" id="C0GKX9"/>
<dbReference type="STRING" id="555088.DealDRAFT_3138"/>
<reference evidence="1 2" key="1">
    <citation type="submission" date="2009-02" db="EMBL/GenBank/DDBJ databases">
        <title>Sequencing of the draft genome and assembly of Dethiobacter alkaliphilus AHT 1.</title>
        <authorList>
            <consortium name="US DOE Joint Genome Institute (JGI-PGF)"/>
            <person name="Lucas S."/>
            <person name="Copeland A."/>
            <person name="Lapidus A."/>
            <person name="Glavina del Rio T."/>
            <person name="Dalin E."/>
            <person name="Tice H."/>
            <person name="Bruce D."/>
            <person name="Goodwin L."/>
            <person name="Pitluck S."/>
            <person name="Larimer F."/>
            <person name="Land M.L."/>
            <person name="Hauser L."/>
            <person name="Muyzer G."/>
        </authorList>
    </citation>
    <scope>NUCLEOTIDE SEQUENCE [LARGE SCALE GENOMIC DNA]</scope>
    <source>
        <strain evidence="1 2">AHT 1</strain>
    </source>
</reference>
<proteinExistence type="predicted"/>
<evidence type="ECO:0000313" key="2">
    <source>
        <dbReference type="Proteomes" id="UP000006443"/>
    </source>
</evidence>
<dbReference type="EMBL" id="ACJM01000030">
    <property type="protein sequence ID" value="EEG76009.1"/>
    <property type="molecule type" value="Genomic_DNA"/>
</dbReference>
<sequence>MRSKRLSLFLVVLLVLSIFAIGGCGEGNNNEEPADNGDETATVQRLNMGSGWVTGVYYPLAGAMSRIAHEAMDNISLTVESSGASVVNVKLIGSGDLDLAIVQNDVAYYAYNGLFRDDFKENPVTNMKGLFTLYPEPVQLVASVESGISSPADLAGKRIAVGPLGSGAEVNAMQIIEVYGMELDDFAAVERLEAGEAADYLKDGRVDAAFFTVGIGASVIADLAVTSDIVVVDIDDEKAEELMELEDFYARATIPGDVYNNVPEANTIAVVSMVVAHEDLSEELMYEFVKGIFDNVETIHNAHAIAGKLVTLETALDGMPLDLHPGAERFFEEVGMR</sequence>
<dbReference type="Proteomes" id="UP000006443">
    <property type="component" value="Unassembled WGS sequence"/>
</dbReference>
<dbReference type="OrthoDB" id="9776669at2"/>
<evidence type="ECO:0000313" key="1">
    <source>
        <dbReference type="EMBL" id="EEG76009.1"/>
    </source>
</evidence>
<dbReference type="NCBIfam" id="TIGR02122">
    <property type="entry name" value="TRAP_TAXI"/>
    <property type="match status" value="1"/>
</dbReference>
<dbReference type="PANTHER" id="PTHR42941">
    <property type="entry name" value="SLL1037 PROTEIN"/>
    <property type="match status" value="1"/>
</dbReference>
<dbReference type="InterPro" id="IPR011852">
    <property type="entry name" value="TRAP_TAXI"/>
</dbReference>
<keyword evidence="1" id="KW-0675">Receptor</keyword>
<keyword evidence="2" id="KW-1185">Reference proteome</keyword>
<dbReference type="RefSeq" id="WP_008519267.1">
    <property type="nucleotide sequence ID" value="NZ_ACJM01000030.1"/>
</dbReference>
<dbReference type="eggNOG" id="COG2358">
    <property type="taxonomic scope" value="Bacteria"/>
</dbReference>
<dbReference type="PANTHER" id="PTHR42941:SF1">
    <property type="entry name" value="SLL1037 PROTEIN"/>
    <property type="match status" value="1"/>
</dbReference>
<name>C0GKX9_DETAL</name>
<comment type="caution">
    <text evidence="1">The sequence shown here is derived from an EMBL/GenBank/DDBJ whole genome shotgun (WGS) entry which is preliminary data.</text>
</comment>
<dbReference type="PROSITE" id="PS51257">
    <property type="entry name" value="PROKAR_LIPOPROTEIN"/>
    <property type="match status" value="1"/>
</dbReference>
<gene>
    <name evidence="1" type="ORF">DealDRAFT_3138</name>
</gene>
<accession>C0GKX9</accession>
<protein>
    <submittedName>
        <fullName evidence="1">TRAP transporter solute receptor, TAXI family</fullName>
    </submittedName>
</protein>
<organism evidence="1 2">
    <name type="scientific">Dethiobacter alkaliphilus AHT 1</name>
    <dbReference type="NCBI Taxonomy" id="555088"/>
    <lineage>
        <taxon>Bacteria</taxon>
        <taxon>Bacillati</taxon>
        <taxon>Bacillota</taxon>
        <taxon>Dethiobacteria</taxon>
        <taxon>Dethiobacterales</taxon>
        <taxon>Dethiobacteraceae</taxon>
        <taxon>Dethiobacter</taxon>
    </lineage>
</organism>
<dbReference type="Pfam" id="PF16868">
    <property type="entry name" value="NMT1_3"/>
    <property type="match status" value="1"/>
</dbReference>
<dbReference type="CDD" id="cd13567">
    <property type="entry name" value="PBP2_TtGluBP"/>
    <property type="match status" value="1"/>
</dbReference>
<dbReference type="Gene3D" id="3.40.190.10">
    <property type="entry name" value="Periplasmic binding protein-like II"/>
    <property type="match status" value="2"/>
</dbReference>